<reference evidence="1 2" key="1">
    <citation type="submission" date="2021-06" db="EMBL/GenBank/DDBJ databases">
        <authorList>
            <person name="Palmer J.M."/>
        </authorList>
    </citation>
    <scope>NUCLEOTIDE SEQUENCE [LARGE SCALE GENOMIC DNA]</scope>
    <source>
        <strain evidence="2">if_2019</strain>
        <tissue evidence="1">Muscle</tissue>
    </source>
</reference>
<gene>
    <name evidence="1" type="ORF">ILYODFUR_036891</name>
</gene>
<organism evidence="1 2">
    <name type="scientific">Ilyodon furcidens</name>
    <name type="common">goldbreast splitfin</name>
    <dbReference type="NCBI Taxonomy" id="33524"/>
    <lineage>
        <taxon>Eukaryota</taxon>
        <taxon>Metazoa</taxon>
        <taxon>Chordata</taxon>
        <taxon>Craniata</taxon>
        <taxon>Vertebrata</taxon>
        <taxon>Euteleostomi</taxon>
        <taxon>Actinopterygii</taxon>
        <taxon>Neopterygii</taxon>
        <taxon>Teleostei</taxon>
        <taxon>Neoteleostei</taxon>
        <taxon>Acanthomorphata</taxon>
        <taxon>Ovalentaria</taxon>
        <taxon>Atherinomorphae</taxon>
        <taxon>Cyprinodontiformes</taxon>
        <taxon>Goodeidae</taxon>
        <taxon>Ilyodon</taxon>
    </lineage>
</organism>
<sequence>MLSGSNKTLYESISPFSGCCLLYNYERKKGLKFCVFLFHSYSAPNQKCRIAQNIPSLDYSTPHDSSQRPIPRPAALKPLCAYFNMCYQQLLSSPSVYKRDQ</sequence>
<comment type="caution">
    <text evidence="1">The sequence shown here is derived from an EMBL/GenBank/DDBJ whole genome shotgun (WGS) entry which is preliminary data.</text>
</comment>
<keyword evidence="2" id="KW-1185">Reference proteome</keyword>
<name>A0ABV0UQ11_9TELE</name>
<evidence type="ECO:0000313" key="1">
    <source>
        <dbReference type="EMBL" id="MEQ2246291.1"/>
    </source>
</evidence>
<dbReference type="Proteomes" id="UP001482620">
    <property type="component" value="Unassembled WGS sequence"/>
</dbReference>
<proteinExistence type="predicted"/>
<protein>
    <submittedName>
        <fullName evidence="1">Uncharacterized protein</fullName>
    </submittedName>
</protein>
<accession>A0ABV0UQ11</accession>
<evidence type="ECO:0000313" key="2">
    <source>
        <dbReference type="Proteomes" id="UP001482620"/>
    </source>
</evidence>
<dbReference type="EMBL" id="JAHRIQ010077282">
    <property type="protein sequence ID" value="MEQ2246291.1"/>
    <property type="molecule type" value="Genomic_DNA"/>
</dbReference>